<dbReference type="InterPro" id="IPR014710">
    <property type="entry name" value="RmlC-like_jellyroll"/>
</dbReference>
<protein>
    <recommendedName>
        <fullName evidence="1">ChrR-like cupin domain-containing protein</fullName>
    </recommendedName>
</protein>
<dbReference type="Gene3D" id="2.60.120.10">
    <property type="entry name" value="Jelly Rolls"/>
    <property type="match status" value="1"/>
</dbReference>
<dbReference type="AlphaFoldDB" id="A0A3M8SMT6"/>
<organism evidence="2 3">
    <name type="scientific">Montanilutibacter psychrotolerans</name>
    <dbReference type="NCBI Taxonomy" id="1327343"/>
    <lineage>
        <taxon>Bacteria</taxon>
        <taxon>Pseudomonadati</taxon>
        <taxon>Pseudomonadota</taxon>
        <taxon>Gammaproteobacteria</taxon>
        <taxon>Lysobacterales</taxon>
        <taxon>Lysobacteraceae</taxon>
        <taxon>Montanilutibacter</taxon>
    </lineage>
</organism>
<dbReference type="SUPFAM" id="SSF51182">
    <property type="entry name" value="RmlC-like cupins"/>
    <property type="match status" value="1"/>
</dbReference>
<dbReference type="InterPro" id="IPR025979">
    <property type="entry name" value="ChrR-like_cupin_dom"/>
</dbReference>
<dbReference type="RefSeq" id="WP_123088777.1">
    <property type="nucleotide sequence ID" value="NZ_RIBS01000007.1"/>
</dbReference>
<proteinExistence type="predicted"/>
<dbReference type="InterPro" id="IPR011051">
    <property type="entry name" value="RmlC_Cupin_sf"/>
</dbReference>
<gene>
    <name evidence="2" type="ORF">EER27_14170</name>
</gene>
<dbReference type="Proteomes" id="UP000267049">
    <property type="component" value="Unassembled WGS sequence"/>
</dbReference>
<evidence type="ECO:0000259" key="1">
    <source>
        <dbReference type="Pfam" id="PF12973"/>
    </source>
</evidence>
<name>A0A3M8SMT6_9GAMM</name>
<keyword evidence="3" id="KW-1185">Reference proteome</keyword>
<accession>A0A3M8SMT6</accession>
<sequence length="134" mass="14424">MDTPNPLSILPQVNALQVDQIEAVEVGPGCTRRTLPGNPGVRAWLVEMAPGSQWPHADHHDTGQMFYVLSGEVIEDDGALHGPGTWVWFAPDTRHRPRSETGVRLLGMNVAQAGFIASGGSPDALLHSYHPTQG</sequence>
<dbReference type="OrthoDB" id="9801227at2"/>
<evidence type="ECO:0000313" key="2">
    <source>
        <dbReference type="EMBL" id="RNF82641.1"/>
    </source>
</evidence>
<dbReference type="EMBL" id="RIBS01000007">
    <property type="protein sequence ID" value="RNF82641.1"/>
    <property type="molecule type" value="Genomic_DNA"/>
</dbReference>
<evidence type="ECO:0000313" key="3">
    <source>
        <dbReference type="Proteomes" id="UP000267049"/>
    </source>
</evidence>
<feature type="domain" description="ChrR-like cupin" evidence="1">
    <location>
        <begin position="15"/>
        <end position="102"/>
    </location>
</feature>
<comment type="caution">
    <text evidence="2">The sequence shown here is derived from an EMBL/GenBank/DDBJ whole genome shotgun (WGS) entry which is preliminary data.</text>
</comment>
<reference evidence="2 3" key="1">
    <citation type="submission" date="2018-11" db="EMBL/GenBank/DDBJ databases">
        <title>Lysobacter cryohumiis sp. nov., isolated from soil in the Tianshan Mountains, Xinjiang, China.</title>
        <authorList>
            <person name="Luo Y."/>
            <person name="Sheng H."/>
        </authorList>
    </citation>
    <scope>NUCLEOTIDE SEQUENCE [LARGE SCALE GENOMIC DNA]</scope>
    <source>
        <strain evidence="2 3">ZS60</strain>
    </source>
</reference>
<dbReference type="Pfam" id="PF12973">
    <property type="entry name" value="Cupin_7"/>
    <property type="match status" value="1"/>
</dbReference>